<dbReference type="PROSITE" id="PS51782">
    <property type="entry name" value="LYSM"/>
    <property type="match status" value="1"/>
</dbReference>
<dbReference type="Pfam" id="PF01476">
    <property type="entry name" value="LysM"/>
    <property type="match status" value="1"/>
</dbReference>
<protein>
    <submittedName>
        <fullName evidence="2">LysM domain-containing protein</fullName>
    </submittedName>
</protein>
<sequence>MDLIKDVIKLDSRNDFSKFQTFLESEILVPDIKEDVFEIIKTEGYISLKKEDVMEGKVILRGDLNYNVIYLTQDKKVSNLNGKLEFNEVMEKDDISLDMKIILIGDIEHIDANIINERKIKLGCLINIRGSLFGRNKVDIIRDITGLDDVQTRRKDIYYEDIVGIERGESVVKEIINLGENEDIEDVISLNPKVKIKETRLSDNKVILGGVLVLNPIVLSKEGSLIKLNDVDIEFTQFIEVPGACEGMREYAYVDLLDFKFNLIDDEGGKCNSLEIDATIKSKVKVSESISREVLQDAYCPYRGLKLDEKYLTLNKLMDFGVEDFIINENVQNDREDIEIKEILNVDAKVFITDNFIMENKNTLEGIVHVDIIYIPVEGLRPVYMITEEIPFKHSVNLINIDENMKPYTTVQLENIDYSLKKNEIEVKFKCKLSYEIIQNIQSKFIVNGELQGDIDLSSKPSITIYIAKEGETLWDVAKRYNTSLEELAQTNEIDKEEILKEGQYLIIEKKVVTEI</sequence>
<evidence type="ECO:0000313" key="3">
    <source>
        <dbReference type="Proteomes" id="UP000242520"/>
    </source>
</evidence>
<reference evidence="3" key="1">
    <citation type="submission" date="2016-11" db="EMBL/GenBank/DDBJ databases">
        <authorList>
            <person name="Varghese N."/>
            <person name="Submissions S."/>
        </authorList>
    </citation>
    <scope>NUCLEOTIDE SEQUENCE [LARGE SCALE GENOMIC DNA]</scope>
    <source>
        <strain evidence="3">DSM 15285</strain>
    </source>
</reference>
<dbReference type="AlphaFoldDB" id="A0A1M5S2G0"/>
<gene>
    <name evidence="2" type="ORF">SAMN02744040_01612</name>
</gene>
<accession>A0A1M5S2G0</accession>
<proteinExistence type="predicted"/>
<feature type="domain" description="LysM" evidence="1">
    <location>
        <begin position="464"/>
        <end position="508"/>
    </location>
</feature>
<evidence type="ECO:0000259" key="1">
    <source>
        <dbReference type="PROSITE" id="PS51782"/>
    </source>
</evidence>
<dbReference type="EMBL" id="FQXH01000016">
    <property type="protein sequence ID" value="SHH32635.1"/>
    <property type="molecule type" value="Genomic_DNA"/>
</dbReference>
<evidence type="ECO:0000313" key="2">
    <source>
        <dbReference type="EMBL" id="SHH32635.1"/>
    </source>
</evidence>
<organism evidence="2 3">
    <name type="scientific">Tepidibacter thalassicus DSM 15285</name>
    <dbReference type="NCBI Taxonomy" id="1123350"/>
    <lineage>
        <taxon>Bacteria</taxon>
        <taxon>Bacillati</taxon>
        <taxon>Bacillota</taxon>
        <taxon>Clostridia</taxon>
        <taxon>Peptostreptococcales</taxon>
        <taxon>Peptostreptococcaceae</taxon>
        <taxon>Tepidibacter</taxon>
    </lineage>
</organism>
<dbReference type="InterPro" id="IPR018392">
    <property type="entry name" value="LysM"/>
</dbReference>
<dbReference type="Proteomes" id="UP000242520">
    <property type="component" value="Unassembled WGS sequence"/>
</dbReference>
<dbReference type="Pfam" id="PF12673">
    <property type="entry name" value="SipL"/>
    <property type="match status" value="3"/>
</dbReference>
<name>A0A1M5S2G0_9FIRM</name>
<keyword evidence="3" id="KW-1185">Reference proteome</keyword>
<dbReference type="RefSeq" id="WP_072725361.1">
    <property type="nucleotide sequence ID" value="NZ_FQXH01000016.1"/>
</dbReference>
<dbReference type="CDD" id="cd00118">
    <property type="entry name" value="LysM"/>
    <property type="match status" value="1"/>
</dbReference>
<dbReference type="SMART" id="SM00257">
    <property type="entry name" value="LysM"/>
    <property type="match status" value="1"/>
</dbReference>
<dbReference type="SUPFAM" id="SSF54106">
    <property type="entry name" value="LysM domain"/>
    <property type="match status" value="1"/>
</dbReference>
<dbReference type="STRING" id="1123350.SAMN02744040_01612"/>
<dbReference type="InterPro" id="IPR036779">
    <property type="entry name" value="LysM_dom_sf"/>
</dbReference>
<dbReference type="InterPro" id="IPR024300">
    <property type="entry name" value="SipL_SPOCS_dom"/>
</dbReference>
<dbReference type="Gene3D" id="3.10.350.10">
    <property type="entry name" value="LysM domain"/>
    <property type="match status" value="1"/>
</dbReference>